<organism evidence="2 4">
    <name type="scientific">Hankyongella ginsenosidimutans</name>
    <dbReference type="NCBI Taxonomy" id="1763828"/>
    <lineage>
        <taxon>Bacteria</taxon>
        <taxon>Pseudomonadati</taxon>
        <taxon>Pseudomonadota</taxon>
        <taxon>Alphaproteobacteria</taxon>
        <taxon>Sphingomonadales</taxon>
        <taxon>Sphingomonadaceae</taxon>
        <taxon>Hankyongella</taxon>
    </lineage>
</organism>
<protein>
    <submittedName>
        <fullName evidence="2">DUF4175 domain-containing protein</fullName>
    </submittedName>
</protein>
<dbReference type="EMBL" id="CP039704">
    <property type="protein sequence ID" value="QCI80458.1"/>
    <property type="molecule type" value="Genomic_DNA"/>
</dbReference>
<dbReference type="KEGG" id="hgn:E6W36_15910"/>
<dbReference type="EMBL" id="CP039704">
    <property type="protein sequence ID" value="QCI78628.1"/>
    <property type="molecule type" value="Genomic_DNA"/>
</dbReference>
<evidence type="ECO:0000256" key="1">
    <source>
        <dbReference type="SAM" id="MobiDB-lite"/>
    </source>
</evidence>
<evidence type="ECO:0000313" key="3">
    <source>
        <dbReference type="EMBL" id="QCI80458.1"/>
    </source>
</evidence>
<feature type="compositionally biased region" description="Gly residues" evidence="1">
    <location>
        <begin position="1"/>
        <end position="16"/>
    </location>
</feature>
<name>A0A4D7C6L7_9SPHN</name>
<accession>A0A4D7C6L7</accession>
<dbReference type="KEGG" id="hgn:E6W36_00240"/>
<dbReference type="Proteomes" id="UP000298714">
    <property type="component" value="Chromosome"/>
</dbReference>
<evidence type="ECO:0000313" key="2">
    <source>
        <dbReference type="EMBL" id="QCI78628.1"/>
    </source>
</evidence>
<evidence type="ECO:0000313" key="4">
    <source>
        <dbReference type="Proteomes" id="UP000298714"/>
    </source>
</evidence>
<dbReference type="AlphaFoldDB" id="A0A4D7C6L7"/>
<sequence length="129" mass="13796">MGGPDRAGASGRGGPGWPDRRQYGDQPAPAGTHVPASAGAAHHLGAQTLVAVPQRARATVQQQLTAMAEDRAAYNGRYAVYAGLRAAHWRLQYSEDPRGYETAGLLWDIALDLEGGCRASAMSARRWIR</sequence>
<reference evidence="2" key="2">
    <citation type="journal article" date="2020" name="Antonie Van Leeuwenhoek">
        <title>Hankyongella ginsenosidimutans gen. nov., sp. nov., isolated from mineral water with ginsenoside coverting activity.</title>
        <authorList>
            <person name="Siddiqi M.Z."/>
            <person name="Im W.T."/>
        </authorList>
    </citation>
    <scope>NUCLEOTIDE SEQUENCE</scope>
    <source>
        <strain evidence="2">W1-2-3</strain>
    </source>
</reference>
<gene>
    <name evidence="2" type="ORF">E6W36_00240</name>
    <name evidence="3" type="ORF">E6W36_15910</name>
</gene>
<proteinExistence type="predicted"/>
<reference evidence="4" key="1">
    <citation type="submission" date="2019-04" db="EMBL/GenBank/DDBJ databases">
        <title>Complete genome sequence of Sphingomonas sp. W1-2-3.</title>
        <authorList>
            <person name="Im W.T."/>
        </authorList>
    </citation>
    <scope>NUCLEOTIDE SEQUENCE [LARGE SCALE GENOMIC DNA]</scope>
    <source>
        <strain evidence="4">W1-2-3</strain>
    </source>
</reference>
<feature type="region of interest" description="Disordered" evidence="1">
    <location>
        <begin position="1"/>
        <end position="39"/>
    </location>
</feature>
<keyword evidence="4" id="KW-1185">Reference proteome</keyword>